<dbReference type="Pfam" id="PF16242">
    <property type="entry name" value="Pyrid_ox_like"/>
    <property type="match status" value="1"/>
</dbReference>
<dbReference type="RefSeq" id="WP_187580254.1">
    <property type="nucleotide sequence ID" value="NZ_CP060713.1"/>
</dbReference>
<feature type="domain" description="General stress protein FMN-binding split barrel" evidence="1">
    <location>
        <begin position="8"/>
        <end position="153"/>
    </location>
</feature>
<evidence type="ECO:0000313" key="2">
    <source>
        <dbReference type="EMBL" id="QNN54414.1"/>
    </source>
</evidence>
<dbReference type="InterPro" id="IPR052917">
    <property type="entry name" value="Stress-Dev_Protein"/>
</dbReference>
<dbReference type="InterPro" id="IPR038725">
    <property type="entry name" value="YdaG_split_barrel_FMN-bd"/>
</dbReference>
<dbReference type="InterPro" id="IPR012349">
    <property type="entry name" value="Split_barrel_FMN-bd"/>
</dbReference>
<evidence type="ECO:0000313" key="3">
    <source>
        <dbReference type="Proteomes" id="UP000515947"/>
    </source>
</evidence>
<protein>
    <submittedName>
        <fullName evidence="2">Pyridoxamine 5'-phosphate oxidase family protein</fullName>
    </submittedName>
</protein>
<dbReference type="Proteomes" id="UP000515947">
    <property type="component" value="Chromosome"/>
</dbReference>
<dbReference type="SUPFAM" id="SSF50475">
    <property type="entry name" value="FMN-binding split barrel"/>
    <property type="match status" value="1"/>
</dbReference>
<dbReference type="KEGG" id="nmes:H9L09_08875"/>
<dbReference type="AlphaFoldDB" id="A0A7G9RFN9"/>
<dbReference type="PANTHER" id="PTHR34818:SF1">
    <property type="entry name" value="PROTEIN BLI-3"/>
    <property type="match status" value="1"/>
</dbReference>
<gene>
    <name evidence="2" type="ORF">H9L09_08875</name>
</gene>
<sequence>MSQDTPRDERQKLVELIKDSRIAMLTTRNEQGRLTSRPMATQDVETDGDLWFITERSSDKAAEIRRDPEVNVAYSSRDSWVSLAGRAEVVDDTEKLTELWGTFTDAWMQGGPDNPENVLVKVTAESAEFWDSPGTKVTQVVNLVKAKVTGERFEGVNETVEL</sequence>
<proteinExistence type="predicted"/>
<name>A0A7G9RFN9_9ACTN</name>
<keyword evidence="3" id="KW-1185">Reference proteome</keyword>
<evidence type="ECO:0000259" key="1">
    <source>
        <dbReference type="Pfam" id="PF16242"/>
    </source>
</evidence>
<reference evidence="2 3" key="1">
    <citation type="submission" date="2020-08" db="EMBL/GenBank/DDBJ databases">
        <title>Genome sequence of Nocardioides mesophilus KACC 16243T.</title>
        <authorList>
            <person name="Hyun D.-W."/>
            <person name="Bae J.-W."/>
        </authorList>
    </citation>
    <scope>NUCLEOTIDE SEQUENCE [LARGE SCALE GENOMIC DNA]</scope>
    <source>
        <strain evidence="2 3">KACC 16243</strain>
    </source>
</reference>
<dbReference type="Gene3D" id="2.30.110.10">
    <property type="entry name" value="Electron Transport, Fmn-binding Protein, Chain A"/>
    <property type="match status" value="1"/>
</dbReference>
<organism evidence="2 3">
    <name type="scientific">Nocardioides mesophilus</name>
    <dbReference type="NCBI Taxonomy" id="433659"/>
    <lineage>
        <taxon>Bacteria</taxon>
        <taxon>Bacillati</taxon>
        <taxon>Actinomycetota</taxon>
        <taxon>Actinomycetes</taxon>
        <taxon>Propionibacteriales</taxon>
        <taxon>Nocardioidaceae</taxon>
        <taxon>Nocardioides</taxon>
    </lineage>
</organism>
<accession>A0A7G9RFN9</accession>
<dbReference type="EMBL" id="CP060713">
    <property type="protein sequence ID" value="QNN54414.1"/>
    <property type="molecule type" value="Genomic_DNA"/>
</dbReference>
<dbReference type="PANTHER" id="PTHR34818">
    <property type="entry name" value="PROTEIN BLI-3"/>
    <property type="match status" value="1"/>
</dbReference>